<dbReference type="AlphaFoldDB" id="A0A919U4Z7"/>
<protein>
    <recommendedName>
        <fullName evidence="3">SRPBCC family protein</fullName>
    </recommendedName>
</protein>
<gene>
    <name evidence="1" type="ORF">Cpa01nite_09550</name>
</gene>
<evidence type="ECO:0000313" key="1">
    <source>
        <dbReference type="EMBL" id="GIG35574.1"/>
    </source>
</evidence>
<proteinExistence type="predicted"/>
<accession>A0A919U4Z7</accession>
<evidence type="ECO:0008006" key="3">
    <source>
        <dbReference type="Google" id="ProtNLM"/>
    </source>
</evidence>
<reference evidence="1" key="1">
    <citation type="submission" date="2021-01" db="EMBL/GenBank/DDBJ databases">
        <title>Whole genome shotgun sequence of Cellulomonas pakistanensis NBRC 110800.</title>
        <authorList>
            <person name="Komaki H."/>
            <person name="Tamura T."/>
        </authorList>
    </citation>
    <scope>NUCLEOTIDE SEQUENCE</scope>
    <source>
        <strain evidence="1">NBRC 110800</strain>
    </source>
</reference>
<dbReference type="SUPFAM" id="SSF55961">
    <property type="entry name" value="Bet v1-like"/>
    <property type="match status" value="1"/>
</dbReference>
<evidence type="ECO:0000313" key="2">
    <source>
        <dbReference type="Proteomes" id="UP000642125"/>
    </source>
</evidence>
<sequence length="216" mass="23711">MERMTSHHAVRALAIAATAAVGYHLARGRALHWGASQVERSVGLPGDDLVPDADLVATRAITVHAPAERVWPWLLQLGQGRGGFYSYDALEGLFGLGITSADRIEPRWQELAVGDEVRPAPQVGLRVEVLEPPRALVLQGAGPALPDEDTPPFDFAWAFVLRPGPMPGSCRLVVRERYAYTEPWARWMVEGVSWVSLLMTERMLRGVRDRAEAAGD</sequence>
<organism evidence="1 2">
    <name type="scientific">Cellulomonas pakistanensis</name>
    <dbReference type="NCBI Taxonomy" id="992287"/>
    <lineage>
        <taxon>Bacteria</taxon>
        <taxon>Bacillati</taxon>
        <taxon>Actinomycetota</taxon>
        <taxon>Actinomycetes</taxon>
        <taxon>Micrococcales</taxon>
        <taxon>Cellulomonadaceae</taxon>
        <taxon>Cellulomonas</taxon>
    </lineage>
</organism>
<dbReference type="EMBL" id="BONO01000005">
    <property type="protein sequence ID" value="GIG35574.1"/>
    <property type="molecule type" value="Genomic_DNA"/>
</dbReference>
<name>A0A919U4Z7_9CELL</name>
<comment type="caution">
    <text evidence="1">The sequence shown here is derived from an EMBL/GenBank/DDBJ whole genome shotgun (WGS) entry which is preliminary data.</text>
</comment>
<keyword evidence="2" id="KW-1185">Reference proteome</keyword>
<dbReference type="Proteomes" id="UP000642125">
    <property type="component" value="Unassembled WGS sequence"/>
</dbReference>